<dbReference type="SUPFAM" id="SSF89550">
    <property type="entry name" value="PHP domain-like"/>
    <property type="match status" value="1"/>
</dbReference>
<dbReference type="PANTHER" id="PTHR42924:SF3">
    <property type="entry name" value="POLYMERASE_HISTIDINOL PHOSPHATASE N-TERMINAL DOMAIN-CONTAINING PROTEIN"/>
    <property type="match status" value="1"/>
</dbReference>
<organism evidence="1 2">
    <name type="scientific">Mediterraneibacter gnavus</name>
    <name type="common">Ruminococcus gnavus</name>
    <dbReference type="NCBI Taxonomy" id="33038"/>
    <lineage>
        <taxon>Bacteria</taxon>
        <taxon>Bacillati</taxon>
        <taxon>Bacillota</taxon>
        <taxon>Clostridia</taxon>
        <taxon>Lachnospirales</taxon>
        <taxon>Lachnospiraceae</taxon>
        <taxon>Mediterraneibacter</taxon>
    </lineage>
</organism>
<gene>
    <name evidence="1" type="ORF">CDL18_06445</name>
</gene>
<evidence type="ECO:0008006" key="3">
    <source>
        <dbReference type="Google" id="ProtNLM"/>
    </source>
</evidence>
<comment type="caution">
    <text evidence="1">The sequence shown here is derived from an EMBL/GenBank/DDBJ whole genome shotgun (WGS) entry which is preliminary data.</text>
</comment>
<accession>A0A2N5NJ07</accession>
<dbReference type="Gene3D" id="3.20.20.140">
    <property type="entry name" value="Metal-dependent hydrolases"/>
    <property type="match status" value="1"/>
</dbReference>
<proteinExistence type="predicted"/>
<dbReference type="EMBL" id="NIHM01000007">
    <property type="protein sequence ID" value="PLT55816.1"/>
    <property type="molecule type" value="Genomic_DNA"/>
</dbReference>
<dbReference type="InterPro" id="IPR052018">
    <property type="entry name" value="PHP_domain"/>
</dbReference>
<evidence type="ECO:0000313" key="1">
    <source>
        <dbReference type="EMBL" id="PLT55816.1"/>
    </source>
</evidence>
<dbReference type="InterPro" id="IPR016195">
    <property type="entry name" value="Pol/histidinol_Pase-like"/>
</dbReference>
<dbReference type="GO" id="GO:0004534">
    <property type="term" value="F:5'-3' RNA exonuclease activity"/>
    <property type="evidence" value="ECO:0007669"/>
    <property type="project" value="TreeGrafter"/>
</dbReference>
<dbReference type="GO" id="GO:0035312">
    <property type="term" value="F:5'-3' DNA exonuclease activity"/>
    <property type="evidence" value="ECO:0007669"/>
    <property type="project" value="TreeGrafter"/>
</dbReference>
<dbReference type="NCBIfam" id="NF038032">
    <property type="entry name" value="CehA_McbA_metalo"/>
    <property type="match status" value="1"/>
</dbReference>
<name>A0A2N5NJ07_MEDGN</name>
<evidence type="ECO:0000313" key="2">
    <source>
        <dbReference type="Proteomes" id="UP000234849"/>
    </source>
</evidence>
<dbReference type="RefSeq" id="WP_101879468.1">
    <property type="nucleotide sequence ID" value="NZ_NIHM01000007.1"/>
</dbReference>
<reference evidence="1 2" key="1">
    <citation type="journal article" date="2017" name="Genome Med.">
        <title>A novel Ruminococcus gnavus clade enriched in inflammatory bowel disease patients.</title>
        <authorList>
            <person name="Hall A.B."/>
            <person name="Yassour M."/>
            <person name="Sauk J."/>
            <person name="Garner A."/>
            <person name="Jiang X."/>
            <person name="Arthur T."/>
            <person name="Lagoudas G.K."/>
            <person name="Vatanen T."/>
            <person name="Fornelos N."/>
            <person name="Wilson R."/>
            <person name="Bertha M."/>
            <person name="Cohen M."/>
            <person name="Garber J."/>
            <person name="Khalili H."/>
            <person name="Gevers D."/>
            <person name="Ananthakrishnan A.N."/>
            <person name="Kugathasan S."/>
            <person name="Lander E.S."/>
            <person name="Blainey P."/>
            <person name="Vlamakis H."/>
            <person name="Xavier R.J."/>
            <person name="Huttenhower C."/>
        </authorList>
    </citation>
    <scope>NUCLEOTIDE SEQUENCE [LARGE SCALE GENOMIC DNA]</scope>
    <source>
        <strain evidence="1 2">RJX1118</strain>
    </source>
</reference>
<sequence length="503" mass="57317">MHYKMRDQIRFKIGKEEKNIQEKWIEIPEGTEHIQMMIEMPEEFQYMAFLFLEDPKKEIRFQKLLGYGQQNPGIGKSTKDTTIGGVPGEIYPGTWKIGIGIFTEYVAQKLGEQTGEIVLTVSDRKDVVSDPIGGECWVENGLHVSEQSYRWENVFCPESGWYKGDFHTHTRLSDGKETIGHASERAEESGLDFYVPTEHNLMHTGWCKTSLCVLPGIEVTTDKGHMNLFGITEMPEKIPEIVKHNGDEIIDTYMDQTIAQAKQKGWIRSINHPFLTIWKWQFENTDLRDINCIEIINDPTYPDGPGSNDMAIRFLDQVWNEGIRVFGVGGSDSHNLEDEFYEGASLPSAVGDPATWVFCDGLSPKNLMNAVRQGHLCVTRFCKIEPKIKVDGQDCLPGDEITAKKCEITYRAEILGLTEEPEAFLVMNGNYVELPVSSSENGKYHVETHLILENTSWQWIRLEVRTKKKEFLGYVNPVFRGKKEPERTTFGEIKGETEGLTDD</sequence>
<dbReference type="Proteomes" id="UP000234849">
    <property type="component" value="Unassembled WGS sequence"/>
</dbReference>
<dbReference type="AlphaFoldDB" id="A0A2N5NJ07"/>
<dbReference type="PANTHER" id="PTHR42924">
    <property type="entry name" value="EXONUCLEASE"/>
    <property type="match status" value="1"/>
</dbReference>
<protein>
    <recommendedName>
        <fullName evidence="3">PHP domain-containing protein</fullName>
    </recommendedName>
</protein>